<sequence length="254" mass="28158">MKFAEDEVFYRRIVDDIRAKIQRGDLKPGDKLPSFAEIAKEYEVSSTVIKNAVQALKTSGDIYGRQGKGTFVSSRKKAQRVRRIPFDRGKSTGSTFAQEMEKLGLEPSARLVKCEVEPASPEIADHLGVPAGTEVLVRQRHMSASGRPVQLATSHIPMTVAGSIDIAFPDVGPTEMYRRLGERGHRPVRFTEEITIRRPLQEEAEFLGVDGGLPVIVVTRTGIDAQGTNVEATVNVLDAYAWSLVYEWEESQDD</sequence>
<keyword evidence="2" id="KW-0238">DNA-binding</keyword>
<evidence type="ECO:0000256" key="2">
    <source>
        <dbReference type="ARBA" id="ARBA00023125"/>
    </source>
</evidence>
<comment type="caution">
    <text evidence="5">The sequence shown here is derived from an EMBL/GenBank/DDBJ whole genome shotgun (WGS) entry which is preliminary data.</text>
</comment>
<dbReference type="Pfam" id="PF07702">
    <property type="entry name" value="UTRA"/>
    <property type="match status" value="1"/>
</dbReference>
<dbReference type="GO" id="GO:0003677">
    <property type="term" value="F:DNA binding"/>
    <property type="evidence" value="ECO:0007669"/>
    <property type="project" value="UniProtKB-KW"/>
</dbReference>
<dbReference type="InterPro" id="IPR036388">
    <property type="entry name" value="WH-like_DNA-bd_sf"/>
</dbReference>
<evidence type="ECO:0000256" key="3">
    <source>
        <dbReference type="ARBA" id="ARBA00023163"/>
    </source>
</evidence>
<dbReference type="Pfam" id="PF00392">
    <property type="entry name" value="GntR"/>
    <property type="match status" value="1"/>
</dbReference>
<dbReference type="InterPro" id="IPR036390">
    <property type="entry name" value="WH_DNA-bd_sf"/>
</dbReference>
<organism evidence="5 6">
    <name type="scientific">Nocardiopsis alborubida</name>
    <dbReference type="NCBI Taxonomy" id="146802"/>
    <lineage>
        <taxon>Bacteria</taxon>
        <taxon>Bacillati</taxon>
        <taxon>Actinomycetota</taxon>
        <taxon>Actinomycetes</taxon>
        <taxon>Streptosporangiales</taxon>
        <taxon>Nocardiopsidaceae</taxon>
        <taxon>Nocardiopsis</taxon>
    </lineage>
</organism>
<keyword evidence="6" id="KW-1185">Reference proteome</keyword>
<proteinExistence type="predicted"/>
<evidence type="ECO:0000313" key="6">
    <source>
        <dbReference type="Proteomes" id="UP000553209"/>
    </source>
</evidence>
<dbReference type="Gene3D" id="1.10.10.10">
    <property type="entry name" value="Winged helix-like DNA-binding domain superfamily/Winged helix DNA-binding domain"/>
    <property type="match status" value="1"/>
</dbReference>
<dbReference type="PANTHER" id="PTHR44846:SF17">
    <property type="entry name" value="GNTR-FAMILY TRANSCRIPTIONAL REGULATOR"/>
    <property type="match status" value="1"/>
</dbReference>
<dbReference type="Gene3D" id="3.40.1410.10">
    <property type="entry name" value="Chorismate lyase-like"/>
    <property type="match status" value="1"/>
</dbReference>
<dbReference type="CDD" id="cd07377">
    <property type="entry name" value="WHTH_GntR"/>
    <property type="match status" value="1"/>
</dbReference>
<dbReference type="InterPro" id="IPR028978">
    <property type="entry name" value="Chorismate_lyase_/UTRA_dom_sf"/>
</dbReference>
<evidence type="ECO:0000256" key="1">
    <source>
        <dbReference type="ARBA" id="ARBA00023015"/>
    </source>
</evidence>
<keyword evidence="3" id="KW-0804">Transcription</keyword>
<dbReference type="GO" id="GO:0045892">
    <property type="term" value="P:negative regulation of DNA-templated transcription"/>
    <property type="evidence" value="ECO:0007669"/>
    <property type="project" value="TreeGrafter"/>
</dbReference>
<dbReference type="PANTHER" id="PTHR44846">
    <property type="entry name" value="MANNOSYL-D-GLYCERATE TRANSPORT/METABOLISM SYSTEM REPRESSOR MNGR-RELATED"/>
    <property type="match status" value="1"/>
</dbReference>
<reference evidence="5 6" key="1">
    <citation type="submission" date="2020-04" db="EMBL/GenBank/DDBJ databases">
        <title>MicrobeNet Type strains.</title>
        <authorList>
            <person name="Nicholson A.C."/>
        </authorList>
    </citation>
    <scope>NUCLEOTIDE SEQUENCE [LARGE SCALE GENOMIC DNA]</scope>
    <source>
        <strain evidence="5 6">ATCC 23612</strain>
    </source>
</reference>
<dbReference type="SMART" id="SM00866">
    <property type="entry name" value="UTRA"/>
    <property type="match status" value="1"/>
</dbReference>
<name>A0A7X6MF73_9ACTN</name>
<accession>A0A7X6MF73</accession>
<dbReference type="InterPro" id="IPR011663">
    <property type="entry name" value="UTRA"/>
</dbReference>
<dbReference type="SMART" id="SM00345">
    <property type="entry name" value="HTH_GNTR"/>
    <property type="match status" value="1"/>
</dbReference>
<dbReference type="RefSeq" id="WP_061082367.1">
    <property type="nucleotide sequence ID" value="NZ_JAAXPG010000021.1"/>
</dbReference>
<keyword evidence="1" id="KW-0805">Transcription regulation</keyword>
<protein>
    <submittedName>
        <fullName evidence="5">GntR family transcriptional regulator</fullName>
    </submittedName>
</protein>
<gene>
    <name evidence="5" type="ORF">HGB44_21055</name>
</gene>
<dbReference type="PROSITE" id="PS50949">
    <property type="entry name" value="HTH_GNTR"/>
    <property type="match status" value="1"/>
</dbReference>
<dbReference type="InterPro" id="IPR050679">
    <property type="entry name" value="Bact_HTH_transcr_reg"/>
</dbReference>
<dbReference type="AlphaFoldDB" id="A0A7X6MF73"/>
<dbReference type="SUPFAM" id="SSF46785">
    <property type="entry name" value="Winged helix' DNA-binding domain"/>
    <property type="match status" value="1"/>
</dbReference>
<feature type="domain" description="HTH gntR-type" evidence="4">
    <location>
        <begin position="7"/>
        <end position="75"/>
    </location>
</feature>
<dbReference type="Proteomes" id="UP000553209">
    <property type="component" value="Unassembled WGS sequence"/>
</dbReference>
<dbReference type="EMBL" id="JAAXPG010000021">
    <property type="protein sequence ID" value="NKZ00138.1"/>
    <property type="molecule type" value="Genomic_DNA"/>
</dbReference>
<dbReference type="GO" id="GO:0003700">
    <property type="term" value="F:DNA-binding transcription factor activity"/>
    <property type="evidence" value="ECO:0007669"/>
    <property type="project" value="InterPro"/>
</dbReference>
<dbReference type="InterPro" id="IPR000524">
    <property type="entry name" value="Tscrpt_reg_HTH_GntR"/>
</dbReference>
<evidence type="ECO:0000313" key="5">
    <source>
        <dbReference type="EMBL" id="NKZ00138.1"/>
    </source>
</evidence>
<dbReference type="SUPFAM" id="SSF64288">
    <property type="entry name" value="Chorismate lyase-like"/>
    <property type="match status" value="1"/>
</dbReference>
<evidence type="ECO:0000259" key="4">
    <source>
        <dbReference type="PROSITE" id="PS50949"/>
    </source>
</evidence>